<organism evidence="8 9">
    <name type="scientific">Pseudohaliea rubra DSM 19751</name>
    <dbReference type="NCBI Taxonomy" id="1265313"/>
    <lineage>
        <taxon>Bacteria</taxon>
        <taxon>Pseudomonadati</taxon>
        <taxon>Pseudomonadota</taxon>
        <taxon>Gammaproteobacteria</taxon>
        <taxon>Cellvibrionales</taxon>
        <taxon>Halieaceae</taxon>
        <taxon>Pseudohaliea</taxon>
    </lineage>
</organism>
<gene>
    <name evidence="8" type="ORF">HRUBRA_02119</name>
</gene>
<dbReference type="PANTHER" id="PTHR43806">
    <property type="entry name" value="PEPTIDASE S8"/>
    <property type="match status" value="1"/>
</dbReference>
<dbReference type="InterPro" id="IPR023828">
    <property type="entry name" value="Peptidase_S8_Ser-AS"/>
</dbReference>
<dbReference type="InterPro" id="IPR023827">
    <property type="entry name" value="Peptidase_S8_Asp-AS"/>
</dbReference>
<dbReference type="PRINTS" id="PR00723">
    <property type="entry name" value="SUBTILISIN"/>
</dbReference>
<feature type="active site" description="Charge relay system" evidence="5">
    <location>
        <position position="112"/>
    </location>
</feature>
<dbReference type="InterPro" id="IPR036852">
    <property type="entry name" value="Peptidase_S8/S53_dom_sf"/>
</dbReference>
<keyword evidence="9" id="KW-1185">Reference proteome</keyword>
<protein>
    <recommendedName>
        <fullName evidence="7">Peptidase S8/S53 domain-containing protein</fullName>
    </recommendedName>
</protein>
<dbReference type="GO" id="GO:0006508">
    <property type="term" value="P:proteolysis"/>
    <property type="evidence" value="ECO:0007669"/>
    <property type="project" value="UniProtKB-KW"/>
</dbReference>
<feature type="active site" description="Charge relay system" evidence="5">
    <location>
        <position position="291"/>
    </location>
</feature>
<comment type="caution">
    <text evidence="8">The sequence shown here is derived from an EMBL/GenBank/DDBJ whole genome shotgun (WGS) entry which is preliminary data.</text>
</comment>
<keyword evidence="2 5" id="KW-0645">Protease</keyword>
<proteinExistence type="inferred from homology"/>
<dbReference type="PROSITE" id="PS00137">
    <property type="entry name" value="SUBTILASE_HIS"/>
    <property type="match status" value="1"/>
</dbReference>
<dbReference type="PROSITE" id="PS00138">
    <property type="entry name" value="SUBTILASE_SER"/>
    <property type="match status" value="1"/>
</dbReference>
<dbReference type="PANTHER" id="PTHR43806:SF11">
    <property type="entry name" value="CEREVISIN-RELATED"/>
    <property type="match status" value="1"/>
</dbReference>
<reference evidence="8 9" key="1">
    <citation type="journal article" date="2014" name="Genome Announc.">
        <title>Genome Sequence of Gammaproteobacterial Pseudohaliea rubra Type Strain DSM 19751, Isolated from Coastal Seawater of the Mediterranean Sea.</title>
        <authorList>
            <person name="Spring S."/>
            <person name="Fiebig A."/>
            <person name="Riedel T."/>
            <person name="Goker M."/>
            <person name="Klenk H.P."/>
        </authorList>
    </citation>
    <scope>NUCLEOTIDE SEQUENCE [LARGE SCALE GENOMIC DNA]</scope>
    <source>
        <strain evidence="8 9">DSM 19751</strain>
    </source>
</reference>
<dbReference type="InterPro" id="IPR022398">
    <property type="entry name" value="Peptidase_S8_His-AS"/>
</dbReference>
<evidence type="ECO:0000256" key="5">
    <source>
        <dbReference type="PROSITE-ProRule" id="PRU01240"/>
    </source>
</evidence>
<dbReference type="InterPro" id="IPR034176">
    <property type="entry name" value="Peptidases_S8_13"/>
</dbReference>
<evidence type="ECO:0000256" key="6">
    <source>
        <dbReference type="RuleBase" id="RU003355"/>
    </source>
</evidence>
<dbReference type="InterPro" id="IPR050131">
    <property type="entry name" value="Peptidase_S8_subtilisin-like"/>
</dbReference>
<dbReference type="Pfam" id="PF00082">
    <property type="entry name" value="Peptidase_S8"/>
    <property type="match status" value="1"/>
</dbReference>
<dbReference type="PATRIC" id="fig|1265313.6.peg.2089"/>
<dbReference type="PROSITE" id="PS51892">
    <property type="entry name" value="SUBTILASE"/>
    <property type="match status" value="1"/>
</dbReference>
<feature type="domain" description="Peptidase S8/S53" evidence="7">
    <location>
        <begin position="53"/>
        <end position="341"/>
    </location>
</feature>
<comment type="similarity">
    <text evidence="1 5 6">Belongs to the peptidase S8 family.</text>
</comment>
<name>A0A095VPH7_9GAMM</name>
<dbReference type="Proteomes" id="UP000029640">
    <property type="component" value="Unassembled WGS sequence"/>
</dbReference>
<accession>A0A095VPH7</accession>
<evidence type="ECO:0000313" key="8">
    <source>
        <dbReference type="EMBL" id="KGE03285.1"/>
    </source>
</evidence>
<dbReference type="Gene3D" id="3.40.50.200">
    <property type="entry name" value="Peptidase S8/S53 domain"/>
    <property type="match status" value="1"/>
</dbReference>
<dbReference type="PROSITE" id="PS00136">
    <property type="entry name" value="SUBTILASE_ASP"/>
    <property type="match status" value="1"/>
</dbReference>
<dbReference type="STRING" id="1265313.HRUBRA_02119"/>
<dbReference type="InterPro" id="IPR015500">
    <property type="entry name" value="Peptidase_S8_subtilisin-rel"/>
</dbReference>
<dbReference type="EMBL" id="AUVB01000060">
    <property type="protein sequence ID" value="KGE03285.1"/>
    <property type="molecule type" value="Genomic_DNA"/>
</dbReference>
<evidence type="ECO:0000256" key="2">
    <source>
        <dbReference type="ARBA" id="ARBA00022670"/>
    </source>
</evidence>
<sequence>MKTLRQEPAVAGAAPNYRVRPLAVPNDELLNLQWHFTQLRLPTAWDTSTGEPDIIVAVVDTGILAGHPDLAGQLVDGYDFIRDPEVAADGDGIDADPEEVANPTEPEPVAFHGTHVAGTIAARGNNRIGVAGVAYGSRVMPLRALGATTGTSYDVAQAVRYAAGLPNDSGEVPAQPADIINLSLGGEGFSQVAQDLYRDVRDAGILLVASAGNEGSDTPGYPAAYDGVIAVAAVDAQREAADYTNFGPHIDIAAPGGDTSADLTGDGFPDGILSTGRSGEDFAYTFLQGTSMAAPHVSGMLALMKSINPDLTPAAIDRLLQDGELTSDLGESGRDDRFGYGLANAGRAMAAALRSTGIAVEEPREVLASARTLNFGSILDNLQVTIDGSGGAVVTGISSDAPWLRASAENTDADGLGRYRLTVDRSALAAGVYAAELRVESNANPVLIDVIASVAGSTQADLGIVYILLYEAAIDTVVAQTSTRFENDNYAFTLPEVAAGTYQLFAGTDFDNDLLICDPGEACGAFLTVDQPITIEADSDREDLVFSIEYQVVIPSVSAAASGAGDSGLPRKQL</sequence>
<dbReference type="GO" id="GO:0004252">
    <property type="term" value="F:serine-type endopeptidase activity"/>
    <property type="evidence" value="ECO:0007669"/>
    <property type="project" value="UniProtKB-UniRule"/>
</dbReference>
<dbReference type="CDD" id="cd07496">
    <property type="entry name" value="Peptidases_S8_13"/>
    <property type="match status" value="1"/>
</dbReference>
<evidence type="ECO:0000256" key="3">
    <source>
        <dbReference type="ARBA" id="ARBA00022801"/>
    </source>
</evidence>
<dbReference type="eggNOG" id="COG1404">
    <property type="taxonomic scope" value="Bacteria"/>
</dbReference>
<evidence type="ECO:0000256" key="1">
    <source>
        <dbReference type="ARBA" id="ARBA00011073"/>
    </source>
</evidence>
<evidence type="ECO:0000256" key="4">
    <source>
        <dbReference type="ARBA" id="ARBA00022825"/>
    </source>
</evidence>
<feature type="active site" description="Charge relay system" evidence="5">
    <location>
        <position position="60"/>
    </location>
</feature>
<dbReference type="HOGENOM" id="CLU_484685_0_0_6"/>
<evidence type="ECO:0000259" key="7">
    <source>
        <dbReference type="Pfam" id="PF00082"/>
    </source>
</evidence>
<evidence type="ECO:0000313" key="9">
    <source>
        <dbReference type="Proteomes" id="UP000029640"/>
    </source>
</evidence>
<dbReference type="AlphaFoldDB" id="A0A095VPH7"/>
<dbReference type="InterPro" id="IPR000209">
    <property type="entry name" value="Peptidase_S8/S53_dom"/>
</dbReference>
<keyword evidence="4 5" id="KW-0720">Serine protease</keyword>
<keyword evidence="3 5" id="KW-0378">Hydrolase</keyword>
<dbReference type="SUPFAM" id="SSF52743">
    <property type="entry name" value="Subtilisin-like"/>
    <property type="match status" value="1"/>
</dbReference>